<gene>
    <name evidence="2" type="ORF">JO379_002534</name>
</gene>
<organism evidence="2 3">
    <name type="scientific">Streptomyces syringium</name>
    <dbReference type="NCBI Taxonomy" id="76729"/>
    <lineage>
        <taxon>Bacteria</taxon>
        <taxon>Bacillati</taxon>
        <taxon>Actinomycetota</taxon>
        <taxon>Actinomycetes</taxon>
        <taxon>Kitasatosporales</taxon>
        <taxon>Streptomycetaceae</taxon>
        <taxon>Streptomyces</taxon>
    </lineage>
</organism>
<reference evidence="2 3" key="1">
    <citation type="submission" date="2021-03" db="EMBL/GenBank/DDBJ databases">
        <title>Sequencing the genomes of 1000 actinobacteria strains.</title>
        <authorList>
            <person name="Klenk H.-P."/>
        </authorList>
    </citation>
    <scope>NUCLEOTIDE SEQUENCE [LARGE SCALE GENOMIC DNA]</scope>
    <source>
        <strain evidence="2 3">DSM 41480</strain>
    </source>
</reference>
<name>A0ABS4Y352_9ACTN</name>
<dbReference type="RefSeq" id="WP_130878012.1">
    <property type="nucleotide sequence ID" value="NZ_JAGIOH010000001.1"/>
</dbReference>
<evidence type="ECO:0000313" key="2">
    <source>
        <dbReference type="EMBL" id="MBP2403065.1"/>
    </source>
</evidence>
<dbReference type="Pfam" id="PF14076">
    <property type="entry name" value="DUF4258"/>
    <property type="match status" value="1"/>
</dbReference>
<keyword evidence="1" id="KW-0732">Signal</keyword>
<feature type="chain" id="PRO_5045954728" description="DUF4258 domain-containing protein" evidence="1">
    <location>
        <begin position="29"/>
        <end position="128"/>
    </location>
</feature>
<dbReference type="GeneID" id="91573469"/>
<comment type="caution">
    <text evidence="2">The sequence shown here is derived from an EMBL/GenBank/DDBJ whole genome shotgun (WGS) entry which is preliminary data.</text>
</comment>
<feature type="signal peptide" evidence="1">
    <location>
        <begin position="1"/>
        <end position="28"/>
    </location>
</feature>
<sequence>MNSSQRLRLLAVSLVTAAVASISGPAVAATATVGPPGRGGHENTQTCYTDVAPQDFKGFSKHALQRMAERGVSEDEIRNGVRIGARTASCQRNGNWKYTLGMSNGELVVIVGISTGGWNVVTVFWKGE</sequence>
<dbReference type="Proteomes" id="UP001519291">
    <property type="component" value="Unassembled WGS sequence"/>
</dbReference>
<evidence type="ECO:0000256" key="1">
    <source>
        <dbReference type="SAM" id="SignalP"/>
    </source>
</evidence>
<accession>A0ABS4Y352</accession>
<dbReference type="EMBL" id="JAGIOH010000001">
    <property type="protein sequence ID" value="MBP2403065.1"/>
    <property type="molecule type" value="Genomic_DNA"/>
</dbReference>
<dbReference type="InterPro" id="IPR025354">
    <property type="entry name" value="DUF4258"/>
</dbReference>
<protein>
    <recommendedName>
        <fullName evidence="4">DUF4258 domain-containing protein</fullName>
    </recommendedName>
</protein>
<keyword evidence="3" id="KW-1185">Reference proteome</keyword>
<evidence type="ECO:0008006" key="4">
    <source>
        <dbReference type="Google" id="ProtNLM"/>
    </source>
</evidence>
<evidence type="ECO:0000313" key="3">
    <source>
        <dbReference type="Proteomes" id="UP001519291"/>
    </source>
</evidence>
<proteinExistence type="predicted"/>